<dbReference type="GO" id="GO:0008017">
    <property type="term" value="F:microtubule binding"/>
    <property type="evidence" value="ECO:0007669"/>
    <property type="project" value="InterPro"/>
</dbReference>
<accession>K3WEK7</accession>
<organism evidence="2 3">
    <name type="scientific">Globisporangium ultimum (strain ATCC 200006 / CBS 805.95 / DAOM BR144)</name>
    <name type="common">Pythium ultimum</name>
    <dbReference type="NCBI Taxonomy" id="431595"/>
    <lineage>
        <taxon>Eukaryota</taxon>
        <taxon>Sar</taxon>
        <taxon>Stramenopiles</taxon>
        <taxon>Oomycota</taxon>
        <taxon>Peronosporomycetes</taxon>
        <taxon>Pythiales</taxon>
        <taxon>Pythiaceae</taxon>
        <taxon>Globisporangium</taxon>
    </lineage>
</organism>
<evidence type="ECO:0000256" key="1">
    <source>
        <dbReference type="SAM" id="MobiDB-lite"/>
    </source>
</evidence>
<evidence type="ECO:0000313" key="3">
    <source>
        <dbReference type="Proteomes" id="UP000019132"/>
    </source>
</evidence>
<name>K3WEK7_GLOUD</name>
<dbReference type="InterPro" id="IPR044591">
    <property type="entry name" value="RUK"/>
</dbReference>
<evidence type="ECO:0000313" key="2">
    <source>
        <dbReference type="EnsemblProtists" id="PYU1_T003398"/>
    </source>
</evidence>
<dbReference type="HOGENOM" id="CLU_005837_0_0_1"/>
<protein>
    <submittedName>
        <fullName evidence="2">Uncharacterized protein</fullName>
    </submittedName>
</protein>
<dbReference type="InterPro" id="IPR016024">
    <property type="entry name" value="ARM-type_fold"/>
</dbReference>
<keyword evidence="3" id="KW-1185">Reference proteome</keyword>
<reference evidence="2" key="3">
    <citation type="submission" date="2015-02" db="UniProtKB">
        <authorList>
            <consortium name="EnsemblProtists"/>
        </authorList>
    </citation>
    <scope>IDENTIFICATION</scope>
    <source>
        <strain evidence="2">DAOM BR144</strain>
    </source>
</reference>
<dbReference type="AlphaFoldDB" id="K3WEK7"/>
<dbReference type="EMBL" id="GL376603">
    <property type="status" value="NOT_ANNOTATED_CDS"/>
    <property type="molecule type" value="Genomic_DNA"/>
</dbReference>
<dbReference type="Proteomes" id="UP000019132">
    <property type="component" value="Unassembled WGS sequence"/>
</dbReference>
<proteinExistence type="predicted"/>
<reference evidence="3" key="1">
    <citation type="journal article" date="2010" name="Genome Biol.">
        <title>Genome sequence of the necrotrophic plant pathogen Pythium ultimum reveals original pathogenicity mechanisms and effector repertoire.</title>
        <authorList>
            <person name="Levesque C.A."/>
            <person name="Brouwer H."/>
            <person name="Cano L."/>
            <person name="Hamilton J.P."/>
            <person name="Holt C."/>
            <person name="Huitema E."/>
            <person name="Raffaele S."/>
            <person name="Robideau G.P."/>
            <person name="Thines M."/>
            <person name="Win J."/>
            <person name="Zerillo M.M."/>
            <person name="Beakes G.W."/>
            <person name="Boore J.L."/>
            <person name="Busam D."/>
            <person name="Dumas B."/>
            <person name="Ferriera S."/>
            <person name="Fuerstenberg S.I."/>
            <person name="Gachon C.M."/>
            <person name="Gaulin E."/>
            <person name="Govers F."/>
            <person name="Grenville-Briggs L."/>
            <person name="Horner N."/>
            <person name="Hostetler J."/>
            <person name="Jiang R.H."/>
            <person name="Johnson J."/>
            <person name="Krajaejun T."/>
            <person name="Lin H."/>
            <person name="Meijer H.J."/>
            <person name="Moore B."/>
            <person name="Morris P."/>
            <person name="Phuntmart V."/>
            <person name="Puiu D."/>
            <person name="Shetty J."/>
            <person name="Stajich J.E."/>
            <person name="Tripathy S."/>
            <person name="Wawra S."/>
            <person name="van West P."/>
            <person name="Whitty B.R."/>
            <person name="Coutinho P.M."/>
            <person name="Henrissat B."/>
            <person name="Martin F."/>
            <person name="Thomas P.D."/>
            <person name="Tyler B.M."/>
            <person name="De Vries R.P."/>
            <person name="Kamoun S."/>
            <person name="Yandell M."/>
            <person name="Tisserat N."/>
            <person name="Buell C.R."/>
        </authorList>
    </citation>
    <scope>NUCLEOTIDE SEQUENCE</scope>
    <source>
        <strain evidence="3">DAOM:BR144</strain>
    </source>
</reference>
<dbReference type="eggNOG" id="KOG0597">
    <property type="taxonomic scope" value="Eukaryota"/>
</dbReference>
<dbReference type="EnsemblProtists" id="PYU1_T003398">
    <property type="protein sequence ID" value="PYU1_T003398"/>
    <property type="gene ID" value="PYU1_G003388"/>
</dbReference>
<dbReference type="OMA" id="ISTQHEW"/>
<reference evidence="3" key="2">
    <citation type="submission" date="2010-04" db="EMBL/GenBank/DDBJ databases">
        <authorList>
            <person name="Buell R."/>
            <person name="Hamilton J."/>
            <person name="Hostetler J."/>
        </authorList>
    </citation>
    <scope>NUCLEOTIDE SEQUENCE [LARGE SCALE GENOMIC DNA]</scope>
    <source>
        <strain evidence="3">DAOM:BR144</strain>
    </source>
</reference>
<dbReference type="PANTHER" id="PTHR46562:SF1">
    <property type="entry name" value="SERINE_THREONINE-PROTEIN KINASE ULK4"/>
    <property type="match status" value="1"/>
</dbReference>
<feature type="region of interest" description="Disordered" evidence="1">
    <location>
        <begin position="483"/>
        <end position="508"/>
    </location>
</feature>
<dbReference type="STRING" id="431595.K3WEK7"/>
<dbReference type="VEuPathDB" id="FungiDB:PYU1_G003388"/>
<dbReference type="PANTHER" id="PTHR46562">
    <property type="entry name" value="SERINE/THREONINE-KINASE ULK4-LIKE PROTEIN-RELATED"/>
    <property type="match status" value="1"/>
</dbReference>
<feature type="compositionally biased region" description="Low complexity" evidence="1">
    <location>
        <begin position="488"/>
        <end position="505"/>
    </location>
</feature>
<sequence>MGNQEKVSKLIFTAADCTVKPIVHSDDIEKPFIPQLQREKLSFHPMVPDDLLSCKTELLENHLKEVYVSLKSSQASTAEKCSVLEYLFTLCLHSKLANVIVNSSMLILLAKMVANLSRSVSSGQSPAETSALLSMVCLVLGVLFRFATFIAPSSPEQLQSLVGTLCQVARESDAFLNTESDRKSLRSARHRSLACLGELLFYISTQKDWDFPAPGLACVIGFLEDQDLILRHYAVRTVCNMLIHCAGNLLGALVNEQVAVALVQGLLQLPAKANDKPRTLLRTTCTQAIAHLLRHLRTPSSLSFVGARAKVAILLLFSRQNVANVLWDGVAMEAASCELAVASLNVLNSFLDMRVERESQGNTELTGVEASKSVLLEKIVSFSVIAKVLERKSRYEDANRQENLRDDRGQNDLPAALGHQKRYAEEGSGIPNLLRAKAILFIHLGMQASRSFTSVCSQLRYLELVDQILIPFASHIRSQHDMSDDKSLASSSASTSHTDISSPSSVASQQQRNARLSAIDVYMLQCALNLIKMSIRSALKLSADCISSYESDDTIEDRLRNRHTITSTPFEIFDLLLRNPMCKGQLVSYFVANEGKEYTFFLRLMAKLLAAFPNETLSGTEDVKVAVFVSELLLRLFQGTSSDTSLLLSVEIETLFTHLLPAIALHLERPSANDEDYAEELVANCIRVLYLTLLHFQYDAADEDCHDHRDRFVKHQLLPSLGALFANSNLNENVWHFGVELLYALASREPGIIKECETVDLADSILSMLRAPRQLGFHALPVSATKLVKLLVDSRKGDLEELYPKGIVGSLLTGLDFVMDAEVLPASLGALLEILYELLSDRYEKLRSTDAQPPGAPQQFNKLVNCGSFIVSLCALRPGQVRHRAMKSPQPQESPTRPFPALGIETVNVENVEYAGDNVADLASRCLVFLSQIFGDKLNDVVFAKSKQKGEDSMAR</sequence>
<dbReference type="SUPFAM" id="SSF48371">
    <property type="entry name" value="ARM repeat"/>
    <property type="match status" value="1"/>
</dbReference>
<dbReference type="InParanoid" id="K3WEK7"/>